<comment type="caution">
    <text evidence="8">The sequence shown here is derived from an EMBL/GenBank/DDBJ whole genome shotgun (WGS) entry which is preliminary data.</text>
</comment>
<accession>A0ABS5TA70</accession>
<dbReference type="PANTHER" id="PTHR40079:SF4">
    <property type="entry name" value="GH26 DOMAIN-CONTAINING PROTEIN-RELATED"/>
    <property type="match status" value="1"/>
</dbReference>
<feature type="compositionally biased region" description="Low complexity" evidence="5">
    <location>
        <begin position="271"/>
        <end position="294"/>
    </location>
</feature>
<feature type="transmembrane region" description="Helical" evidence="6">
    <location>
        <begin position="190"/>
        <end position="209"/>
    </location>
</feature>
<evidence type="ECO:0000256" key="3">
    <source>
        <dbReference type="ARBA" id="ARBA00023295"/>
    </source>
</evidence>
<feature type="domain" description="GH26" evidence="7">
    <location>
        <begin position="293"/>
        <end position="598"/>
    </location>
</feature>
<evidence type="ECO:0000256" key="4">
    <source>
        <dbReference type="PROSITE-ProRule" id="PRU01100"/>
    </source>
</evidence>
<dbReference type="SUPFAM" id="SSF51445">
    <property type="entry name" value="(Trans)glycosidases"/>
    <property type="match status" value="1"/>
</dbReference>
<evidence type="ECO:0000259" key="7">
    <source>
        <dbReference type="PROSITE" id="PS51764"/>
    </source>
</evidence>
<keyword evidence="6" id="KW-1133">Transmembrane helix</keyword>
<evidence type="ECO:0000313" key="8">
    <source>
        <dbReference type="EMBL" id="MBT0767946.1"/>
    </source>
</evidence>
<dbReference type="InterPro" id="IPR022790">
    <property type="entry name" value="GH26_dom"/>
</dbReference>
<evidence type="ECO:0000256" key="1">
    <source>
        <dbReference type="ARBA" id="ARBA00007754"/>
    </source>
</evidence>
<feature type="active site" description="Proton donor" evidence="4">
    <location>
        <position position="418"/>
    </location>
</feature>
<feature type="region of interest" description="Disordered" evidence="5">
    <location>
        <begin position="218"/>
        <end position="296"/>
    </location>
</feature>
<proteinExistence type="inferred from homology"/>
<keyword evidence="2 4" id="KW-0378">Hydrolase</keyword>
<name>A0ABS5TA70_9ACTN</name>
<dbReference type="PROSITE" id="PS51764">
    <property type="entry name" value="GH26"/>
    <property type="match status" value="1"/>
</dbReference>
<dbReference type="EMBL" id="JAHBAY010000001">
    <property type="protein sequence ID" value="MBT0767946.1"/>
    <property type="molecule type" value="Genomic_DNA"/>
</dbReference>
<dbReference type="RefSeq" id="WP_214154209.1">
    <property type="nucleotide sequence ID" value="NZ_JAHBAY010000001.1"/>
</dbReference>
<dbReference type="Pfam" id="PF02156">
    <property type="entry name" value="Glyco_hydro_26"/>
    <property type="match status" value="1"/>
</dbReference>
<feature type="region of interest" description="Disordered" evidence="5">
    <location>
        <begin position="1"/>
        <end position="72"/>
    </location>
</feature>
<feature type="region of interest" description="Disordered" evidence="5">
    <location>
        <begin position="147"/>
        <end position="182"/>
    </location>
</feature>
<evidence type="ECO:0000256" key="6">
    <source>
        <dbReference type="SAM" id="Phobius"/>
    </source>
</evidence>
<comment type="similarity">
    <text evidence="1 4">Belongs to the glycosyl hydrolase 26 family.</text>
</comment>
<keyword evidence="6" id="KW-0812">Transmembrane</keyword>
<keyword evidence="6" id="KW-0472">Membrane</keyword>
<evidence type="ECO:0000313" key="9">
    <source>
        <dbReference type="Proteomes" id="UP001197247"/>
    </source>
</evidence>
<feature type="active site" description="Nucleophile" evidence="4">
    <location>
        <position position="527"/>
    </location>
</feature>
<feature type="compositionally biased region" description="Basic residues" evidence="5">
    <location>
        <begin position="164"/>
        <end position="176"/>
    </location>
</feature>
<dbReference type="PANTHER" id="PTHR40079">
    <property type="entry name" value="MANNAN ENDO-1,4-BETA-MANNOSIDASE E-RELATED"/>
    <property type="match status" value="1"/>
</dbReference>
<evidence type="ECO:0000256" key="5">
    <source>
        <dbReference type="SAM" id="MobiDB-lite"/>
    </source>
</evidence>
<protein>
    <recommendedName>
        <fullName evidence="7">GH26 domain-containing protein</fullName>
    </recommendedName>
</protein>
<organism evidence="8 9">
    <name type="scientific">Kineosporia corallincola</name>
    <dbReference type="NCBI Taxonomy" id="2835133"/>
    <lineage>
        <taxon>Bacteria</taxon>
        <taxon>Bacillati</taxon>
        <taxon>Actinomycetota</taxon>
        <taxon>Actinomycetes</taxon>
        <taxon>Kineosporiales</taxon>
        <taxon>Kineosporiaceae</taxon>
        <taxon>Kineosporia</taxon>
    </lineage>
</organism>
<dbReference type="InterPro" id="IPR000805">
    <property type="entry name" value="Glyco_hydro_26"/>
</dbReference>
<reference evidence="8 9" key="1">
    <citation type="submission" date="2021-05" db="EMBL/GenBank/DDBJ databases">
        <title>Kineosporia and Streptomyces sp. nov. two new marine actinobacteria isolated from Coral.</title>
        <authorList>
            <person name="Buangrab K."/>
            <person name="Sutthacheep M."/>
            <person name="Yeemin T."/>
            <person name="Harunari E."/>
            <person name="Igarashi Y."/>
            <person name="Kanchanasin P."/>
            <person name="Tanasupawat S."/>
            <person name="Phongsopitanun W."/>
        </authorList>
    </citation>
    <scope>NUCLEOTIDE SEQUENCE [LARGE SCALE GENOMIC DNA]</scope>
    <source>
        <strain evidence="8 9">J2-2</strain>
    </source>
</reference>
<dbReference type="Proteomes" id="UP001197247">
    <property type="component" value="Unassembled WGS sequence"/>
</dbReference>
<feature type="compositionally biased region" description="Low complexity" evidence="5">
    <location>
        <begin position="253"/>
        <end position="264"/>
    </location>
</feature>
<gene>
    <name evidence="8" type="ORF">KIH74_03365</name>
</gene>
<sequence length="598" mass="64671">MLDTRRSRATRATTDSARMDPALARRKRRTAAGARVGAAGGSSFFSDETPEAAASGVRIEPARPQPRLTRSELRARRERMEKRRRRRAIQRQLTFGLIGRETDPQAKTEAIPELRETQTGSIRVRSGQTGAIRKPELAPEPSLLEVDVTADDPTPTGGISRREIRGKRPKTGRRSGGRSPIGRAVSNKRAWLGAVAITLVLAVPGYLYLDRTRGTTEEAALTSDSNEMPAQTATRSASPTSEELVEAQKRLGKATATAKKLATTKSKKATKSSSSSSSTTKDSTPSSSTSTGGTTQIGLANLSDSASGLGWASGLYMPGSSASNAAAFGKWRGAGIDVVVDWPARSSWDDLIDPDWLYDSWEGTSYTKSFGFPPFPENSGGSLSQCAAGSYNSKWKQIAQNIKDAGLDDTTVIRLGWEFNGDWYEWAAGDADNFAECWRQVVSAAESVAPALTWDWNVNRGVSAGLADPTKAYPGDKYVDIVGIDSYDMWPGATSEANWDEQLNGKQGLKYWVNFAKSHGKKVSVPEWGVYPGTAQAGHNGGDNAYYIGKMKSFFESLGSQLAYEAYFNEDASYYAGSIFGNVQNPEAAAKYKSIYSK</sequence>
<evidence type="ECO:0000256" key="2">
    <source>
        <dbReference type="ARBA" id="ARBA00022801"/>
    </source>
</evidence>
<keyword evidence="9" id="KW-1185">Reference proteome</keyword>
<dbReference type="InterPro" id="IPR017853">
    <property type="entry name" value="GH"/>
</dbReference>
<keyword evidence="3 4" id="KW-0326">Glycosidase</keyword>
<feature type="compositionally biased region" description="Polar residues" evidence="5">
    <location>
        <begin position="222"/>
        <end position="241"/>
    </location>
</feature>
<dbReference type="Gene3D" id="3.20.20.80">
    <property type="entry name" value="Glycosidases"/>
    <property type="match status" value="1"/>
</dbReference>